<reference evidence="1 2" key="1">
    <citation type="journal article" date="2009" name="Stand. Genomic Sci.">
        <title>Complete genome sequence of Pirellula staleyi type strain (ATCC 27377).</title>
        <authorList>
            <person name="Clum A."/>
            <person name="Tindall B.J."/>
            <person name="Sikorski J."/>
            <person name="Ivanova N."/>
            <person name="Mavrommatis K."/>
            <person name="Lucas S."/>
            <person name="Glavina del Rio T."/>
            <person name="Nolan M."/>
            <person name="Chen F."/>
            <person name="Tice H."/>
            <person name="Pitluck S."/>
            <person name="Cheng J.F."/>
            <person name="Chertkov O."/>
            <person name="Brettin T."/>
            <person name="Han C."/>
            <person name="Detter J.C."/>
            <person name="Kuske C."/>
            <person name="Bruce D."/>
            <person name="Goodwin L."/>
            <person name="Ovchinikova G."/>
            <person name="Pati A."/>
            <person name="Mikhailova N."/>
            <person name="Chen A."/>
            <person name="Palaniappan K."/>
            <person name="Land M."/>
            <person name="Hauser L."/>
            <person name="Chang Y.J."/>
            <person name="Jeffries C.D."/>
            <person name="Chain P."/>
            <person name="Rohde M."/>
            <person name="Goker M."/>
            <person name="Bristow J."/>
            <person name="Eisen J.A."/>
            <person name="Markowitz V."/>
            <person name="Hugenholtz P."/>
            <person name="Kyrpides N.C."/>
            <person name="Klenk H.P."/>
            <person name="Lapidus A."/>
        </authorList>
    </citation>
    <scope>NUCLEOTIDE SEQUENCE [LARGE SCALE GENOMIC DNA]</scope>
    <source>
        <strain evidence="2">ATCC 27377 / DSM 6068 / ICPB 4128</strain>
    </source>
</reference>
<dbReference type="AlphaFoldDB" id="D2R296"/>
<sequence>MSTAIMMERFAAGTTTTATPAAPTTVPANWCVVPRCKMTFEKCAGGFKIHCKCDDSVAAATLQNLCNMLASGLCSCCCTWNGMVMCNVNLCCGNCTCEATKDGVCISCCSGDQRCCDMLQACCEALSCCCESGCCCYVCFNGTPCCCCC</sequence>
<accession>D2R296</accession>
<evidence type="ECO:0000313" key="1">
    <source>
        <dbReference type="EMBL" id="ADB15005.1"/>
    </source>
</evidence>
<gene>
    <name evidence="1" type="ordered locus">Psta_0315</name>
</gene>
<dbReference type="KEGG" id="psl:Psta_0315"/>
<dbReference type="OrthoDB" id="1925966at2"/>
<keyword evidence="2" id="KW-1185">Reference proteome</keyword>
<dbReference type="EMBL" id="CP001848">
    <property type="protein sequence ID" value="ADB15005.1"/>
    <property type="molecule type" value="Genomic_DNA"/>
</dbReference>
<dbReference type="HOGENOM" id="CLU_143356_0_0_0"/>
<proteinExistence type="predicted"/>
<evidence type="ECO:0000313" key="2">
    <source>
        <dbReference type="Proteomes" id="UP000001887"/>
    </source>
</evidence>
<dbReference type="Proteomes" id="UP000001887">
    <property type="component" value="Chromosome"/>
</dbReference>
<protein>
    <submittedName>
        <fullName evidence="1">Uncharacterized protein</fullName>
    </submittedName>
</protein>
<dbReference type="eggNOG" id="ENOG503486C">
    <property type="taxonomic scope" value="Bacteria"/>
</dbReference>
<organism evidence="1 2">
    <name type="scientific">Pirellula staleyi (strain ATCC 27377 / DSM 6068 / ICPB 4128)</name>
    <name type="common">Pirella staleyi</name>
    <dbReference type="NCBI Taxonomy" id="530564"/>
    <lineage>
        <taxon>Bacteria</taxon>
        <taxon>Pseudomonadati</taxon>
        <taxon>Planctomycetota</taxon>
        <taxon>Planctomycetia</taxon>
        <taxon>Pirellulales</taxon>
        <taxon>Pirellulaceae</taxon>
        <taxon>Pirellula</taxon>
    </lineage>
</organism>
<name>D2R296_PIRSD</name>